<feature type="non-terminal residue" evidence="2">
    <location>
        <position position="298"/>
    </location>
</feature>
<keyword evidence="3" id="KW-1185">Reference proteome</keyword>
<keyword evidence="1" id="KW-1133">Transmembrane helix</keyword>
<dbReference type="AlphaFoldDB" id="A0AA36DH14"/>
<evidence type="ECO:0000313" key="2">
    <source>
        <dbReference type="EMBL" id="CAJ0587499.1"/>
    </source>
</evidence>
<keyword evidence="1" id="KW-0812">Transmembrane</keyword>
<evidence type="ECO:0000313" key="3">
    <source>
        <dbReference type="Proteomes" id="UP001177023"/>
    </source>
</evidence>
<evidence type="ECO:0000256" key="1">
    <source>
        <dbReference type="SAM" id="Phobius"/>
    </source>
</evidence>
<feature type="transmembrane region" description="Helical" evidence="1">
    <location>
        <begin position="166"/>
        <end position="191"/>
    </location>
</feature>
<proteinExistence type="predicted"/>
<feature type="transmembrane region" description="Helical" evidence="1">
    <location>
        <begin position="36"/>
        <end position="56"/>
    </location>
</feature>
<dbReference type="EMBL" id="CATQJA010002710">
    <property type="protein sequence ID" value="CAJ0587499.1"/>
    <property type="molecule type" value="Genomic_DNA"/>
</dbReference>
<organism evidence="2 3">
    <name type="scientific">Mesorhabditis spiculigera</name>
    <dbReference type="NCBI Taxonomy" id="96644"/>
    <lineage>
        <taxon>Eukaryota</taxon>
        <taxon>Metazoa</taxon>
        <taxon>Ecdysozoa</taxon>
        <taxon>Nematoda</taxon>
        <taxon>Chromadorea</taxon>
        <taxon>Rhabditida</taxon>
        <taxon>Rhabditina</taxon>
        <taxon>Rhabditomorpha</taxon>
        <taxon>Rhabditoidea</taxon>
        <taxon>Rhabditidae</taxon>
        <taxon>Mesorhabditinae</taxon>
        <taxon>Mesorhabditis</taxon>
    </lineage>
</organism>
<feature type="transmembrane region" description="Helical" evidence="1">
    <location>
        <begin position="243"/>
        <end position="263"/>
    </location>
</feature>
<feature type="transmembrane region" description="Helical" evidence="1">
    <location>
        <begin position="89"/>
        <end position="108"/>
    </location>
</feature>
<comment type="caution">
    <text evidence="2">The sequence shown here is derived from an EMBL/GenBank/DDBJ whole genome shotgun (WGS) entry which is preliminary data.</text>
</comment>
<reference evidence="2" key="1">
    <citation type="submission" date="2023-06" db="EMBL/GenBank/DDBJ databases">
        <authorList>
            <person name="Delattre M."/>
        </authorList>
    </citation>
    <scope>NUCLEOTIDE SEQUENCE</scope>
    <source>
        <strain evidence="2">AF72</strain>
    </source>
</reference>
<accession>A0AA36DH14</accession>
<feature type="transmembrane region" description="Helical" evidence="1">
    <location>
        <begin position="6"/>
        <end position="24"/>
    </location>
</feature>
<sequence>MLTTRDYIEAGIRVGLLFLMFYSLKKIVILRNFDPVLAANFLLVLADVINNSILLAHDNLAKHLEYEPFGELGAWLYAWEANFRYFLQMYLYCMIPLFHFILCFRPVVYKNIGHRKTAAYMAVALGCAFVTETCYHLFCACFYYAIPGYYLGIRPERMDSERHFEIFHSLWTIVMLWLLIGTDVAIIVKLYKRKARTQRNSRIIEESRSTASAPPIAFVENGWTNVSWPQPSTTLKIATDKRIAMALFYIASSYIFLTIVFRYPFLFPPSIQSDILLFGFLLDTSKCAVYVLIVVQNK</sequence>
<keyword evidence="1" id="KW-0472">Membrane</keyword>
<protein>
    <submittedName>
        <fullName evidence="2">Uncharacterized protein</fullName>
    </submittedName>
</protein>
<feature type="transmembrane region" description="Helical" evidence="1">
    <location>
        <begin position="120"/>
        <end position="146"/>
    </location>
</feature>
<feature type="transmembrane region" description="Helical" evidence="1">
    <location>
        <begin position="275"/>
        <end position="295"/>
    </location>
</feature>
<gene>
    <name evidence="2" type="ORF">MSPICULIGERA_LOCUS25464</name>
</gene>
<dbReference type="Proteomes" id="UP001177023">
    <property type="component" value="Unassembled WGS sequence"/>
</dbReference>
<name>A0AA36DH14_9BILA</name>